<evidence type="ECO:0000256" key="1">
    <source>
        <dbReference type="SAM" id="SignalP"/>
    </source>
</evidence>
<keyword evidence="3" id="KW-1185">Reference proteome</keyword>
<dbReference type="RefSeq" id="XP_003289077.1">
    <property type="nucleotide sequence ID" value="XM_003289029.1"/>
</dbReference>
<evidence type="ECO:0000313" key="2">
    <source>
        <dbReference type="EMBL" id="EGC34403.1"/>
    </source>
</evidence>
<name>F0ZNS4_DICPU</name>
<dbReference type="InParanoid" id="F0ZNS4"/>
<dbReference type="GeneID" id="10499899"/>
<feature type="signal peptide" evidence="1">
    <location>
        <begin position="1"/>
        <end position="19"/>
    </location>
</feature>
<protein>
    <submittedName>
        <fullName evidence="2">Uncharacterized protein</fullName>
    </submittedName>
</protein>
<feature type="chain" id="PRO_5003265283" evidence="1">
    <location>
        <begin position="20"/>
        <end position="352"/>
    </location>
</feature>
<keyword evidence="1" id="KW-0732">Signal</keyword>
<dbReference type="AlphaFoldDB" id="F0ZNS4"/>
<organism evidence="2 3">
    <name type="scientific">Dictyostelium purpureum</name>
    <name type="common">Slime mold</name>
    <dbReference type="NCBI Taxonomy" id="5786"/>
    <lineage>
        <taxon>Eukaryota</taxon>
        <taxon>Amoebozoa</taxon>
        <taxon>Evosea</taxon>
        <taxon>Eumycetozoa</taxon>
        <taxon>Dictyostelia</taxon>
        <taxon>Dictyosteliales</taxon>
        <taxon>Dictyosteliaceae</taxon>
        <taxon>Dictyostelium</taxon>
    </lineage>
</organism>
<reference evidence="3" key="1">
    <citation type="journal article" date="2011" name="Genome Biol.">
        <title>Comparative genomics of the social amoebae Dictyostelium discoideum and Dictyostelium purpureum.</title>
        <authorList>
            <consortium name="US DOE Joint Genome Institute (JGI-PGF)"/>
            <person name="Sucgang R."/>
            <person name="Kuo A."/>
            <person name="Tian X."/>
            <person name="Salerno W."/>
            <person name="Parikh A."/>
            <person name="Feasley C.L."/>
            <person name="Dalin E."/>
            <person name="Tu H."/>
            <person name="Huang E."/>
            <person name="Barry K."/>
            <person name="Lindquist E."/>
            <person name="Shapiro H."/>
            <person name="Bruce D."/>
            <person name="Schmutz J."/>
            <person name="Salamov A."/>
            <person name="Fey P."/>
            <person name="Gaudet P."/>
            <person name="Anjard C."/>
            <person name="Babu M.M."/>
            <person name="Basu S."/>
            <person name="Bushmanova Y."/>
            <person name="van der Wel H."/>
            <person name="Katoh-Kurasawa M."/>
            <person name="Dinh C."/>
            <person name="Coutinho P.M."/>
            <person name="Saito T."/>
            <person name="Elias M."/>
            <person name="Schaap P."/>
            <person name="Kay R.R."/>
            <person name="Henrissat B."/>
            <person name="Eichinger L."/>
            <person name="Rivero F."/>
            <person name="Putnam N.H."/>
            <person name="West C.M."/>
            <person name="Loomis W.F."/>
            <person name="Chisholm R.L."/>
            <person name="Shaulsky G."/>
            <person name="Strassmann J.E."/>
            <person name="Queller D.C."/>
            <person name="Kuspa A."/>
            <person name="Grigoriev I.V."/>
        </authorList>
    </citation>
    <scope>NUCLEOTIDE SEQUENCE [LARGE SCALE GENOMIC DNA]</scope>
    <source>
        <strain evidence="3">QSDP1</strain>
    </source>
</reference>
<dbReference type="Proteomes" id="UP000001064">
    <property type="component" value="Unassembled WGS sequence"/>
</dbReference>
<sequence>MKKYILLIFISTVLNCCLGGQFFGNISNDLKNLKPTSKAFGYFLNLENINEFYFSYQDFNENFTYTGLFLWDKDLQFAEYDPELRTVREIEIPSALLDLKSLDIKNKFYDDELNLLLMTTVNNSIYVYSFEKNSHYSFYVDFDNTTESTSLKDAYYDIKEKVFVFSKTLPLQVFRLDVLKNTTEMFNIKGVFIGQNLKSYVSSYKNQFVFLGKNETNPVMMLYQFNTNTKSLELLFQTDKKVKYSSINLVRGLNPRFVYFSNINTNAEGYLFDLETKTIESFNTIKKNRHYEYSITSEVSNEFLTSIVPNFRYVPVAYDSSYYYEYVNTALSVNSFNLSLGFIILLSSLLFI</sequence>
<dbReference type="VEuPathDB" id="AmoebaDB:DICPUDRAFT_79839"/>
<proteinExistence type="predicted"/>
<evidence type="ECO:0000313" key="3">
    <source>
        <dbReference type="Proteomes" id="UP000001064"/>
    </source>
</evidence>
<gene>
    <name evidence="2" type="ORF">DICPUDRAFT_79839</name>
</gene>
<dbReference type="EMBL" id="GL871099">
    <property type="protein sequence ID" value="EGC34403.1"/>
    <property type="molecule type" value="Genomic_DNA"/>
</dbReference>
<accession>F0ZNS4</accession>
<dbReference type="KEGG" id="dpp:DICPUDRAFT_79839"/>